<dbReference type="GeneID" id="60588230"/>
<sequence>MHYYSAYDLTIRSEFTLPELPSLPDEPASVDVEFRLGEVTAVAETVEAFDGRRIAAAPGTCRLSYDTIGSFLVEGGERVVCDPDSEDLVERDLFRRLLENEMIGLLLHQRGNLVLHASAVAVDGNGVVFLGPRGAGKSTTATAMQLEGYPMLEDDVVGIRFDSGTPMVLPGVPQLRLREDAAVALNVTDRSTPSEESWYEKQYLSVSEIPEPVPLTRCFKLQRGDHLGFGALDGHEKLLGLVSRTHARGLLSDTAQSQTHFEHCSRVVDTAVFRVLKRPRDHDRLPELVEKVVEDARCGRLVEG</sequence>
<evidence type="ECO:0000313" key="1">
    <source>
        <dbReference type="EMBL" id="QPV64358.1"/>
    </source>
</evidence>
<protein>
    <recommendedName>
        <fullName evidence="3">Hpr(Ser) kinase/phosphatase</fullName>
    </recommendedName>
</protein>
<dbReference type="KEGG" id="hlt:I7X12_07015"/>
<organism evidence="1 2">
    <name type="scientific">Halosimplex litoreum</name>
    <dbReference type="NCBI Taxonomy" id="1198301"/>
    <lineage>
        <taxon>Archaea</taxon>
        <taxon>Methanobacteriati</taxon>
        <taxon>Methanobacteriota</taxon>
        <taxon>Stenosarchaea group</taxon>
        <taxon>Halobacteria</taxon>
        <taxon>Halobacteriales</taxon>
        <taxon>Haloarculaceae</taxon>
        <taxon>Halosimplex</taxon>
    </lineage>
</organism>
<gene>
    <name evidence="1" type="ORF">I7X12_07015</name>
</gene>
<dbReference type="AlphaFoldDB" id="A0A7T3G1S3"/>
<accession>A0A7T3G1S3</accession>
<dbReference type="Proteomes" id="UP000595001">
    <property type="component" value="Chromosome"/>
</dbReference>
<evidence type="ECO:0000313" key="2">
    <source>
        <dbReference type="Proteomes" id="UP000595001"/>
    </source>
</evidence>
<dbReference type="SUPFAM" id="SSF53795">
    <property type="entry name" value="PEP carboxykinase-like"/>
    <property type="match status" value="1"/>
</dbReference>
<evidence type="ECO:0008006" key="3">
    <source>
        <dbReference type="Google" id="ProtNLM"/>
    </source>
</evidence>
<dbReference type="Gene3D" id="3.40.50.300">
    <property type="entry name" value="P-loop containing nucleotide triphosphate hydrolases"/>
    <property type="match status" value="1"/>
</dbReference>
<dbReference type="RefSeq" id="WP_198063131.1">
    <property type="nucleotide sequence ID" value="NZ_CP065856.1"/>
</dbReference>
<name>A0A7T3G1S3_9EURY</name>
<keyword evidence="2" id="KW-1185">Reference proteome</keyword>
<reference evidence="1 2" key="1">
    <citation type="submission" date="2020-12" db="EMBL/GenBank/DDBJ databases">
        <title>Halosimplex halophilum sp. nov. and Halosimplex salinum sp. nov., two new members of the genus Halosimplex.</title>
        <authorList>
            <person name="Cui H.L."/>
        </authorList>
    </citation>
    <scope>NUCLEOTIDE SEQUENCE [LARGE SCALE GENOMIC DNA]</scope>
    <source>
        <strain evidence="1 2">YGH94</strain>
    </source>
</reference>
<dbReference type="OrthoDB" id="234177at2157"/>
<dbReference type="InterPro" id="IPR027417">
    <property type="entry name" value="P-loop_NTPase"/>
</dbReference>
<proteinExistence type="predicted"/>
<dbReference type="EMBL" id="CP065856">
    <property type="protein sequence ID" value="QPV64358.1"/>
    <property type="molecule type" value="Genomic_DNA"/>
</dbReference>